<dbReference type="PANTHER" id="PTHR10773:SF19">
    <property type="match status" value="1"/>
</dbReference>
<reference evidence="4" key="1">
    <citation type="submission" date="2021-12" db="EMBL/GenBank/DDBJ databases">
        <authorList>
            <person name="King R."/>
        </authorList>
    </citation>
    <scope>NUCLEOTIDE SEQUENCE</scope>
</reference>
<feature type="compositionally biased region" description="Basic and acidic residues" evidence="2">
    <location>
        <begin position="116"/>
        <end position="125"/>
    </location>
</feature>
<sequence length="623" mass="72343">MDSESKTVCTYEDAGDIQHRVSNRQKRRRENELHEFMDEVRTMIASFISEQNSQLSTLQQTITEIKAQNAGIQTSMEFLSAKYDNLLEELEILKNEQKMKRGRLLVNIIKERNKENPVTAKEKESATSLNIEAQEENKENSPTNNSMLSKPCHSRQIDNDLVISTSEESFIDDSDTDPSYVRQKKKNLRPKVVPESSFSSSSDSSIPHTSVSSSSSDSEIETTAITETVTQTRRQDISNEERNDQSNEEAKKGKKRLRRESEWKANKCKFLRNSEFNISFFMPKKDLCDLCEGFKNAKEEEKLKIRENYEQHLIEKKIARDHKERDKNRNDAVITAVYDLQAVMQVPKGQISLFFYKSRINCFNFTISDLKAKDVICYFWDETEGKRGAVEIGSCVLKYVDTLLEKHPDKDIDIIFYSDNCCGQQKNTFLLSVYAYVVATKRVKSITHKFLIRGHSQNEGDNVHSVIEKQIKRHIRSGPIYTPQQYCTLIRTAKKSGSPYQVEEMTFVKFYDTKILQEEWGTNFTLDEDRNQVKWHDIKILRVEKDNPGAFFYKTSFADDDYKKVSVRKRRTGQIIFTGLRQAYTQKIPLPETKIRDLTDLIRKHAIPQSYVDSYFKNVMGNI</sequence>
<reference evidence="4" key="2">
    <citation type="submission" date="2022-10" db="EMBL/GenBank/DDBJ databases">
        <authorList>
            <consortium name="ENA_rothamsted_submissions"/>
            <consortium name="culmorum"/>
            <person name="King R."/>
        </authorList>
    </citation>
    <scope>NUCLEOTIDE SEQUENCE</scope>
</reference>
<feature type="compositionally biased region" description="Basic and acidic residues" evidence="2">
    <location>
        <begin position="233"/>
        <end position="251"/>
    </location>
</feature>
<evidence type="ECO:0000256" key="1">
    <source>
        <dbReference type="SAM" id="Coils"/>
    </source>
</evidence>
<evidence type="ECO:0000256" key="2">
    <source>
        <dbReference type="SAM" id="MobiDB-lite"/>
    </source>
</evidence>
<feature type="region of interest" description="Disordered" evidence="2">
    <location>
        <begin position="116"/>
        <end position="152"/>
    </location>
</feature>
<feature type="domain" description="DUF7869" evidence="3">
    <location>
        <begin position="418"/>
        <end position="511"/>
    </location>
</feature>
<keyword evidence="1" id="KW-0175">Coiled coil</keyword>
<dbReference type="EMBL" id="OU893352">
    <property type="protein sequence ID" value="CAG9790322.1"/>
    <property type="molecule type" value="Genomic_DNA"/>
</dbReference>
<feature type="region of interest" description="Disordered" evidence="2">
    <location>
        <begin position="168"/>
        <end position="258"/>
    </location>
</feature>
<evidence type="ECO:0000259" key="3">
    <source>
        <dbReference type="Pfam" id="PF25273"/>
    </source>
</evidence>
<accession>A0A9N9R654</accession>
<organism evidence="4 5">
    <name type="scientific">Diatraea saccharalis</name>
    <name type="common">sugarcane borer</name>
    <dbReference type="NCBI Taxonomy" id="40085"/>
    <lineage>
        <taxon>Eukaryota</taxon>
        <taxon>Metazoa</taxon>
        <taxon>Ecdysozoa</taxon>
        <taxon>Arthropoda</taxon>
        <taxon>Hexapoda</taxon>
        <taxon>Insecta</taxon>
        <taxon>Pterygota</taxon>
        <taxon>Neoptera</taxon>
        <taxon>Endopterygota</taxon>
        <taxon>Lepidoptera</taxon>
        <taxon>Glossata</taxon>
        <taxon>Ditrysia</taxon>
        <taxon>Pyraloidea</taxon>
        <taxon>Crambidae</taxon>
        <taxon>Crambinae</taxon>
        <taxon>Diatraea</taxon>
    </lineage>
</organism>
<gene>
    <name evidence="4" type="ORF">DIATSA_LOCUS7991</name>
</gene>
<name>A0A9N9R654_9NEOP</name>
<dbReference type="OrthoDB" id="6776127at2759"/>
<proteinExistence type="predicted"/>
<dbReference type="PANTHER" id="PTHR10773">
    <property type="entry name" value="DNA-DIRECTED RNA POLYMERASES I, II, AND III SUBUNIT RPABC2"/>
    <property type="match status" value="1"/>
</dbReference>
<dbReference type="Proteomes" id="UP001153714">
    <property type="component" value="Chromosome 21"/>
</dbReference>
<dbReference type="AlphaFoldDB" id="A0A9N9R654"/>
<dbReference type="Pfam" id="PF25273">
    <property type="entry name" value="DUF7869"/>
    <property type="match status" value="1"/>
</dbReference>
<keyword evidence="5" id="KW-1185">Reference proteome</keyword>
<evidence type="ECO:0000313" key="5">
    <source>
        <dbReference type="Proteomes" id="UP001153714"/>
    </source>
</evidence>
<feature type="coiled-coil region" evidence="1">
    <location>
        <begin position="48"/>
        <end position="103"/>
    </location>
</feature>
<evidence type="ECO:0000313" key="4">
    <source>
        <dbReference type="EMBL" id="CAG9790322.1"/>
    </source>
</evidence>
<feature type="compositionally biased region" description="Low complexity" evidence="2">
    <location>
        <begin position="193"/>
        <end position="230"/>
    </location>
</feature>
<dbReference type="InterPro" id="IPR057191">
    <property type="entry name" value="DUF7869"/>
</dbReference>
<protein>
    <recommendedName>
        <fullName evidence="3">DUF7869 domain-containing protein</fullName>
    </recommendedName>
</protein>